<dbReference type="GO" id="GO:0000166">
    <property type="term" value="F:nucleotide binding"/>
    <property type="evidence" value="ECO:0007669"/>
    <property type="project" value="InterPro"/>
</dbReference>
<proteinExistence type="predicted"/>
<feature type="domain" description="Gfo/Idh/MocA-like oxidoreductase N-terminal" evidence="1">
    <location>
        <begin position="51"/>
        <end position="166"/>
    </location>
</feature>
<gene>
    <name evidence="3" type="ORF">MNBD_IGNAVI01-2939</name>
</gene>
<dbReference type="Gene3D" id="3.30.360.10">
    <property type="entry name" value="Dihydrodipicolinate Reductase, domain 2"/>
    <property type="match status" value="1"/>
</dbReference>
<name>A0A3B1C8U3_9ZZZZ</name>
<evidence type="ECO:0000259" key="2">
    <source>
        <dbReference type="Pfam" id="PF19051"/>
    </source>
</evidence>
<sequence>MSIKRDSESESKKISRRTFVKGTALSTAAFMIVPRHVLGGPGFIPPSDKLNIAGIGIGGMGKNNIKNCSDENIVALCDIDDAYAAPVFKEYPKAKKYHDFRKMIEKQKDIDAIIIATPDHTHAVIAMAAIKAGKHVYVQKPLTHSVSEARMLTEAAREYKVVTQMGNQGHSGDGTRMICEWIWDGAIGDIREVHAWTNRPVWPQGVEVDRPKETPPVPSTLDWDMWIGPAAFRPYHPAYLPEKWRGWWDFGTGSLGDLGLHIMDPAFWALKLKYPETVEGNISTYWEGFWKYTEPKNEMYPRSTIVRYKFPERDGMPPVKLTWWDGGLMPPRPEELEEGRKMGDSDGGLLFIGSRGKLMTGCYGENPRLIPEKAMRRYNLPKETIERIPSGSAGHEKDWVRACKGGKPASSNFDYAGPFAEMVLMGNLAVRFPNKKLLWDGPNMTVTNNEEANTYVRRQYREGWSL</sequence>
<reference evidence="3" key="1">
    <citation type="submission" date="2018-06" db="EMBL/GenBank/DDBJ databases">
        <authorList>
            <person name="Zhirakovskaya E."/>
        </authorList>
    </citation>
    <scope>NUCLEOTIDE SEQUENCE</scope>
</reference>
<evidence type="ECO:0000259" key="1">
    <source>
        <dbReference type="Pfam" id="PF01408"/>
    </source>
</evidence>
<dbReference type="SUPFAM" id="SSF51735">
    <property type="entry name" value="NAD(P)-binding Rossmann-fold domains"/>
    <property type="match status" value="1"/>
</dbReference>
<dbReference type="AlphaFoldDB" id="A0A3B1C8U3"/>
<protein>
    <submittedName>
        <fullName evidence="3">NADH-dependent dehydrogenase</fullName>
    </submittedName>
</protein>
<dbReference type="PANTHER" id="PTHR43818:SF10">
    <property type="entry name" value="NADH-DEPENDENT DEHYDROGENASE-RELATED"/>
    <property type="match status" value="1"/>
</dbReference>
<dbReference type="InterPro" id="IPR050463">
    <property type="entry name" value="Gfo/Idh/MocA_oxidrdct_glycsds"/>
</dbReference>
<organism evidence="3">
    <name type="scientific">hydrothermal vent metagenome</name>
    <dbReference type="NCBI Taxonomy" id="652676"/>
    <lineage>
        <taxon>unclassified sequences</taxon>
        <taxon>metagenomes</taxon>
        <taxon>ecological metagenomes</taxon>
    </lineage>
</organism>
<accession>A0A3B1C8U3</accession>
<dbReference type="EMBL" id="UOGD01000350">
    <property type="protein sequence ID" value="VAX26609.1"/>
    <property type="molecule type" value="Genomic_DNA"/>
</dbReference>
<dbReference type="Pfam" id="PF19051">
    <property type="entry name" value="GFO_IDH_MocA_C2"/>
    <property type="match status" value="1"/>
</dbReference>
<evidence type="ECO:0000313" key="3">
    <source>
        <dbReference type="EMBL" id="VAX26609.1"/>
    </source>
</evidence>
<dbReference type="Gene3D" id="3.40.50.720">
    <property type="entry name" value="NAD(P)-binding Rossmann-like Domain"/>
    <property type="match status" value="1"/>
</dbReference>
<dbReference type="InterPro" id="IPR043906">
    <property type="entry name" value="Gfo/Idh/MocA_OxRdtase_bact_C"/>
</dbReference>
<dbReference type="SUPFAM" id="SSF55347">
    <property type="entry name" value="Glyceraldehyde-3-phosphate dehydrogenase-like, C-terminal domain"/>
    <property type="match status" value="1"/>
</dbReference>
<dbReference type="InterPro" id="IPR036291">
    <property type="entry name" value="NAD(P)-bd_dom_sf"/>
</dbReference>
<dbReference type="PANTHER" id="PTHR43818">
    <property type="entry name" value="BCDNA.GH03377"/>
    <property type="match status" value="1"/>
</dbReference>
<dbReference type="InterPro" id="IPR000683">
    <property type="entry name" value="Gfo/Idh/MocA-like_OxRdtase_N"/>
</dbReference>
<dbReference type="Pfam" id="PF01408">
    <property type="entry name" value="GFO_IDH_MocA"/>
    <property type="match status" value="1"/>
</dbReference>
<feature type="domain" description="Gfo/Idh/MocA-like oxidoreductase bacterial type C-terminal" evidence="2">
    <location>
        <begin position="214"/>
        <end position="271"/>
    </location>
</feature>